<gene>
    <name evidence="2" type="ORF">NFG58_19560</name>
</gene>
<evidence type="ECO:0000256" key="1">
    <source>
        <dbReference type="SAM" id="SignalP"/>
    </source>
</evidence>
<sequence>MNLSRSRRLGLVAMSLVFISSLSLAQERSSPRTVPANSEPAASSEDLAAIAKETTNPVGSAWMLWMQNDYTHLDGDDFDGRWSNSFKFQPVMSFPFEMADDNWNLVVRPVFQYNSTPMDESFGTLARGGSPLDIDPDEWSRNAPHRGRTEGLGDTALVTLAGPARADGVIWGLGLTQIFPTAEHDVLGQGKFQAGPAALIARLAPNPGGWNMGLLAQHWWSYAGEDDREHTSQTDLQYFLNYRLSGTELVGMTPNVRINWEADSGEKVNFPIGLGYSNVVRMGSTPVRLAAEIQHSVIRGDEWDADWNFRLMFIPVVKNPFM</sequence>
<reference evidence="2" key="1">
    <citation type="submission" date="2022-06" db="EMBL/GenBank/DDBJ databases">
        <title>A novel DMS-producing enzyme.</title>
        <authorList>
            <person name="Zhang Y."/>
        </authorList>
    </citation>
    <scope>NUCLEOTIDE SEQUENCE</scope>
    <source>
        <strain evidence="2">RT37</strain>
    </source>
</reference>
<accession>A0AAU7KGW5</accession>
<evidence type="ECO:0008006" key="3">
    <source>
        <dbReference type="Google" id="ProtNLM"/>
    </source>
</evidence>
<feature type="chain" id="PRO_5043896554" description="Transporter" evidence="1">
    <location>
        <begin position="26"/>
        <end position="322"/>
    </location>
</feature>
<protein>
    <recommendedName>
        <fullName evidence="3">Transporter</fullName>
    </recommendedName>
</protein>
<keyword evidence="1" id="KW-0732">Signal</keyword>
<dbReference type="RefSeq" id="WP_222568745.1">
    <property type="nucleotide sequence ID" value="NZ_CP098827.1"/>
</dbReference>
<proteinExistence type="predicted"/>
<evidence type="ECO:0000313" key="2">
    <source>
        <dbReference type="EMBL" id="XBO70771.1"/>
    </source>
</evidence>
<organism evidence="2">
    <name type="scientific">Halomonas sp. RT37</name>
    <dbReference type="NCBI Taxonomy" id="2950872"/>
    <lineage>
        <taxon>Bacteria</taxon>
        <taxon>Pseudomonadati</taxon>
        <taxon>Pseudomonadota</taxon>
        <taxon>Gammaproteobacteria</taxon>
        <taxon>Oceanospirillales</taxon>
        <taxon>Halomonadaceae</taxon>
        <taxon>Halomonas</taxon>
    </lineage>
</organism>
<feature type="signal peptide" evidence="1">
    <location>
        <begin position="1"/>
        <end position="25"/>
    </location>
</feature>
<dbReference type="AlphaFoldDB" id="A0AAU7KGW5"/>
<name>A0AAU7KGW5_9GAMM</name>
<dbReference type="EMBL" id="CP098827">
    <property type="protein sequence ID" value="XBO70771.1"/>
    <property type="molecule type" value="Genomic_DNA"/>
</dbReference>